<evidence type="ECO:0000313" key="1">
    <source>
        <dbReference type="EMBL" id="TGL79715.1"/>
    </source>
</evidence>
<gene>
    <name evidence="1" type="ORF">EHQ83_17720</name>
</gene>
<dbReference type="RefSeq" id="WP_135571547.1">
    <property type="nucleotide sequence ID" value="NZ_RQGK01000057.1"/>
</dbReference>
<organism evidence="1 2">
    <name type="scientific">Leptospira yasudae</name>
    <dbReference type="NCBI Taxonomy" id="2202201"/>
    <lineage>
        <taxon>Bacteria</taxon>
        <taxon>Pseudomonadati</taxon>
        <taxon>Spirochaetota</taxon>
        <taxon>Spirochaetia</taxon>
        <taxon>Leptospirales</taxon>
        <taxon>Leptospiraceae</taxon>
        <taxon>Leptospira</taxon>
    </lineage>
</organism>
<dbReference type="AlphaFoldDB" id="A0A6N4QKN3"/>
<accession>A0A6N4QKN3</accession>
<proteinExistence type="predicted"/>
<evidence type="ECO:0000313" key="2">
    <source>
        <dbReference type="Proteomes" id="UP000297613"/>
    </source>
</evidence>
<dbReference type="EMBL" id="RQGM01000074">
    <property type="protein sequence ID" value="TGL79715.1"/>
    <property type="molecule type" value="Genomic_DNA"/>
</dbReference>
<dbReference type="Pfam" id="PF04365">
    <property type="entry name" value="BrnT_toxin"/>
    <property type="match status" value="1"/>
</dbReference>
<dbReference type="InterPro" id="IPR007460">
    <property type="entry name" value="BrnT_toxin"/>
</dbReference>
<sequence length="96" mass="10980">MRFEWDIEKERINIQKHGLSFGEASLVFADPRTIYISDPDHSIGEVREIALGTIENITIAVVIFVDRSRKDEEIIRIISARPATNSEKAQYYSADI</sequence>
<comment type="caution">
    <text evidence="1">The sequence shown here is derived from an EMBL/GenBank/DDBJ whole genome shotgun (WGS) entry which is preliminary data.</text>
</comment>
<protein>
    <submittedName>
        <fullName evidence="1">BrnT family toxin</fullName>
    </submittedName>
</protein>
<reference evidence="1 2" key="1">
    <citation type="journal article" date="2019" name="PLoS Negl. Trop. Dis.">
        <title>Revisiting the worldwide diversity of Leptospira species in the environment.</title>
        <authorList>
            <person name="Vincent A.T."/>
            <person name="Schiettekatte O."/>
            <person name="Bourhy P."/>
            <person name="Veyrier F.J."/>
            <person name="Picardeau M."/>
        </authorList>
    </citation>
    <scope>NUCLEOTIDE SEQUENCE [LARGE SCALE GENOMIC DNA]</scope>
    <source>
        <strain evidence="1 2">201702445</strain>
    </source>
</reference>
<dbReference type="Gene3D" id="3.10.450.530">
    <property type="entry name" value="Ribonuclease toxin, BrnT, of type II toxin-antitoxin system"/>
    <property type="match status" value="1"/>
</dbReference>
<name>A0A6N4QKN3_9LEPT</name>
<dbReference type="Proteomes" id="UP000297613">
    <property type="component" value="Unassembled WGS sequence"/>
</dbReference>
<dbReference type="InterPro" id="IPR038573">
    <property type="entry name" value="BrnT_sf"/>
</dbReference>